<keyword evidence="3" id="KW-0808">Transferase</keyword>
<evidence type="ECO:0000259" key="2">
    <source>
        <dbReference type="Pfam" id="PF06580"/>
    </source>
</evidence>
<accession>A0A9X3C6L7</accession>
<dbReference type="InterPro" id="IPR010559">
    <property type="entry name" value="Sig_transdc_His_kin_internal"/>
</dbReference>
<feature type="transmembrane region" description="Helical" evidence="1">
    <location>
        <begin position="20"/>
        <end position="39"/>
    </location>
</feature>
<feature type="transmembrane region" description="Helical" evidence="1">
    <location>
        <begin position="89"/>
        <end position="108"/>
    </location>
</feature>
<feature type="transmembrane region" description="Helical" evidence="1">
    <location>
        <begin position="120"/>
        <end position="138"/>
    </location>
</feature>
<dbReference type="Pfam" id="PF06580">
    <property type="entry name" value="His_kinase"/>
    <property type="match status" value="1"/>
</dbReference>
<dbReference type="InterPro" id="IPR050640">
    <property type="entry name" value="Bact_2-comp_sensor_kinase"/>
</dbReference>
<keyword evidence="1" id="KW-1133">Transmembrane helix</keyword>
<dbReference type="GO" id="GO:0016020">
    <property type="term" value="C:membrane"/>
    <property type="evidence" value="ECO:0007669"/>
    <property type="project" value="InterPro"/>
</dbReference>
<proteinExistence type="predicted"/>
<dbReference type="InterPro" id="IPR036890">
    <property type="entry name" value="HATPase_C_sf"/>
</dbReference>
<dbReference type="AlphaFoldDB" id="A0A9X3C6L7"/>
<comment type="caution">
    <text evidence="3">The sequence shown here is derived from an EMBL/GenBank/DDBJ whole genome shotgun (WGS) entry which is preliminary data.</text>
</comment>
<dbReference type="Gene3D" id="3.30.565.10">
    <property type="entry name" value="Histidine kinase-like ATPase, C-terminal domain"/>
    <property type="match status" value="1"/>
</dbReference>
<evidence type="ECO:0000256" key="1">
    <source>
        <dbReference type="SAM" id="Phobius"/>
    </source>
</evidence>
<evidence type="ECO:0000313" key="3">
    <source>
        <dbReference type="EMBL" id="MCV9929802.1"/>
    </source>
</evidence>
<dbReference type="Proteomes" id="UP001151079">
    <property type="component" value="Unassembled WGS sequence"/>
</dbReference>
<name>A0A9X3C6L7_9FLAO</name>
<keyword evidence="4" id="KW-1185">Reference proteome</keyword>
<keyword evidence="3" id="KW-0418">Kinase</keyword>
<dbReference type="PANTHER" id="PTHR34220:SF7">
    <property type="entry name" value="SENSOR HISTIDINE KINASE YPDA"/>
    <property type="match status" value="1"/>
</dbReference>
<dbReference type="GO" id="GO:0000155">
    <property type="term" value="F:phosphorelay sensor kinase activity"/>
    <property type="evidence" value="ECO:0007669"/>
    <property type="project" value="InterPro"/>
</dbReference>
<dbReference type="EMBL" id="JAOZEW010000023">
    <property type="protein sequence ID" value="MCV9929802.1"/>
    <property type="molecule type" value="Genomic_DNA"/>
</dbReference>
<reference evidence="3" key="1">
    <citation type="submission" date="2022-10" db="EMBL/GenBank/DDBJ databases">
        <title>Two novel species of Flavobacterium.</title>
        <authorList>
            <person name="Liu Q."/>
            <person name="Xin Y.-H."/>
        </authorList>
    </citation>
    <scope>NUCLEOTIDE SEQUENCE</scope>
    <source>
        <strain evidence="3">LS1R49</strain>
    </source>
</reference>
<organism evidence="3 4">
    <name type="scientific">Flavobacterium shii</name>
    <dbReference type="NCBI Taxonomy" id="2987687"/>
    <lineage>
        <taxon>Bacteria</taxon>
        <taxon>Pseudomonadati</taxon>
        <taxon>Bacteroidota</taxon>
        <taxon>Flavobacteriia</taxon>
        <taxon>Flavobacteriales</taxon>
        <taxon>Flavobacteriaceae</taxon>
        <taxon>Flavobacterium</taxon>
    </lineage>
</organism>
<protein>
    <submittedName>
        <fullName evidence="3">Histidine kinase</fullName>
    </submittedName>
</protein>
<feature type="domain" description="Signal transduction histidine kinase internal region" evidence="2">
    <location>
        <begin position="168"/>
        <end position="244"/>
    </location>
</feature>
<keyword evidence="1" id="KW-0812">Transmembrane</keyword>
<sequence length="353" mass="40937">MINNIKKTVNSYNLKEIRKLNMLLVGLAFPFTFLLLFLFEEILSALFVLAIKTACYMLITSNLLVEILKYSAKKFPDDLFKFRLCRYSLSYTSGIVIYLTLWPIFSYLAKIPSHLDNYKLLAAFIAIAIVLTTIILFLHDFVIFRENKIQTELENSRLQLRTSQAENLLLKQQIHPHFLFNSLNTLKALYKKDPILGETYLIQLADFLRAAVSHNNDCATTLEEEIHICKNYMEMQKIRFGDALEWDIEIEDIKMLKGFVPSFSLQPLLENAIKHNIFTKQIPLKLIIKQEGENITVYNAINRRDAGETSTKSGLSNLAERYHLWSGQEIIIKNDGKTFSVSFKIMMHENNNY</sequence>
<dbReference type="PANTHER" id="PTHR34220">
    <property type="entry name" value="SENSOR HISTIDINE KINASE YPDA"/>
    <property type="match status" value="1"/>
</dbReference>
<dbReference type="RefSeq" id="WP_264207887.1">
    <property type="nucleotide sequence ID" value="NZ_JAOZEW010000023.1"/>
</dbReference>
<gene>
    <name evidence="3" type="ORF">OIU83_19225</name>
</gene>
<keyword evidence="1" id="KW-0472">Membrane</keyword>
<evidence type="ECO:0000313" key="4">
    <source>
        <dbReference type="Proteomes" id="UP001151079"/>
    </source>
</evidence>
<feature type="transmembrane region" description="Helical" evidence="1">
    <location>
        <begin position="45"/>
        <end position="68"/>
    </location>
</feature>